<organism evidence="2 3">
    <name type="scientific">Pseudoxanthobacter soli DSM 19599</name>
    <dbReference type="NCBI Taxonomy" id="1123029"/>
    <lineage>
        <taxon>Bacteria</taxon>
        <taxon>Pseudomonadati</taxon>
        <taxon>Pseudomonadota</taxon>
        <taxon>Alphaproteobacteria</taxon>
        <taxon>Hyphomicrobiales</taxon>
        <taxon>Segnochrobactraceae</taxon>
        <taxon>Pseudoxanthobacter</taxon>
    </lineage>
</organism>
<dbReference type="RefSeq" id="WP_175563642.1">
    <property type="nucleotide sequence ID" value="NZ_FRXO01000002.1"/>
</dbReference>
<dbReference type="STRING" id="1123029.SAMN02745172_01499"/>
<proteinExistence type="predicted"/>
<feature type="chain" id="PRO_5012274885" description="DUF3108 domain-containing protein" evidence="1">
    <location>
        <begin position="34"/>
        <end position="281"/>
    </location>
</feature>
<accession>A0A1M7ZFL3</accession>
<sequence>MRRSDDRPSRFSPFAAAAGFVALTLAAPGGASAESLRVGGVYAVTFSGVPIGRATFSLVADGGAYSVKIAMKPAAVGKVVAAGVFKAEAAGWLHDGSVYPARFLLDSVDTDMENRVSMRLADGAVKYSEAEPGLGRMEERVPITDSVMAGGILDPVSSAVAFVADPGSKDVCARKLPIFDGWTRYDIKLSYEGTQPVDLPTYSGTAVVCAARWVPVAGHIPDKPSVVYMKNNRSISISYVPVGRSGLMVPYSISMKTLYGTLNVEAEDLKMTGPLTASAGQ</sequence>
<protein>
    <recommendedName>
        <fullName evidence="4">DUF3108 domain-containing protein</fullName>
    </recommendedName>
</protein>
<keyword evidence="1" id="KW-0732">Signal</keyword>
<gene>
    <name evidence="2" type="ORF">SAMN02745172_01499</name>
</gene>
<name>A0A1M7ZFL3_9HYPH</name>
<dbReference type="Proteomes" id="UP000186406">
    <property type="component" value="Unassembled WGS sequence"/>
</dbReference>
<evidence type="ECO:0000256" key="1">
    <source>
        <dbReference type="SAM" id="SignalP"/>
    </source>
</evidence>
<dbReference type="Pfam" id="PF11306">
    <property type="entry name" value="DUF3108"/>
    <property type="match status" value="1"/>
</dbReference>
<dbReference type="InterPro" id="IPR021457">
    <property type="entry name" value="DUF3108"/>
</dbReference>
<dbReference type="AlphaFoldDB" id="A0A1M7ZFL3"/>
<reference evidence="2 3" key="1">
    <citation type="submission" date="2016-12" db="EMBL/GenBank/DDBJ databases">
        <authorList>
            <person name="Song W.-J."/>
            <person name="Kurnit D.M."/>
        </authorList>
    </citation>
    <scope>NUCLEOTIDE SEQUENCE [LARGE SCALE GENOMIC DNA]</scope>
    <source>
        <strain evidence="2 3">DSM 19599</strain>
    </source>
</reference>
<evidence type="ECO:0008006" key="4">
    <source>
        <dbReference type="Google" id="ProtNLM"/>
    </source>
</evidence>
<evidence type="ECO:0000313" key="2">
    <source>
        <dbReference type="EMBL" id="SHO63632.1"/>
    </source>
</evidence>
<dbReference type="EMBL" id="FRXO01000002">
    <property type="protein sequence ID" value="SHO63632.1"/>
    <property type="molecule type" value="Genomic_DNA"/>
</dbReference>
<feature type="signal peptide" evidence="1">
    <location>
        <begin position="1"/>
        <end position="33"/>
    </location>
</feature>
<evidence type="ECO:0000313" key="3">
    <source>
        <dbReference type="Proteomes" id="UP000186406"/>
    </source>
</evidence>
<keyword evidence="3" id="KW-1185">Reference proteome</keyword>